<dbReference type="EMBL" id="JAQQWI010000022">
    <property type="protein sequence ID" value="KAK7996181.1"/>
    <property type="molecule type" value="Genomic_DNA"/>
</dbReference>
<reference evidence="2 3" key="1">
    <citation type="submission" date="2023-01" db="EMBL/GenBank/DDBJ databases">
        <title>Analysis of 21 Apiospora genomes using comparative genomics revels a genus with tremendous synthesis potential of carbohydrate active enzymes and secondary metabolites.</title>
        <authorList>
            <person name="Sorensen T."/>
        </authorList>
    </citation>
    <scope>NUCLEOTIDE SEQUENCE [LARGE SCALE GENOMIC DNA]</scope>
    <source>
        <strain evidence="2 3">CBS 20057</strain>
    </source>
</reference>
<evidence type="ECO:0000313" key="3">
    <source>
        <dbReference type="Proteomes" id="UP001396898"/>
    </source>
</evidence>
<feature type="region of interest" description="Disordered" evidence="1">
    <location>
        <begin position="335"/>
        <end position="406"/>
    </location>
</feature>
<gene>
    <name evidence="2" type="ORF">PG991_015648</name>
</gene>
<feature type="compositionally biased region" description="Polar residues" evidence="1">
    <location>
        <begin position="126"/>
        <end position="139"/>
    </location>
</feature>
<proteinExistence type="predicted"/>
<feature type="compositionally biased region" description="Low complexity" evidence="1">
    <location>
        <begin position="174"/>
        <end position="191"/>
    </location>
</feature>
<feature type="compositionally biased region" description="Pro residues" evidence="1">
    <location>
        <begin position="10"/>
        <end position="23"/>
    </location>
</feature>
<evidence type="ECO:0000256" key="1">
    <source>
        <dbReference type="SAM" id="MobiDB-lite"/>
    </source>
</evidence>
<protein>
    <submittedName>
        <fullName evidence="2">Uncharacterized protein</fullName>
    </submittedName>
</protein>
<feature type="region of interest" description="Disordered" evidence="1">
    <location>
        <begin position="1"/>
        <end position="84"/>
    </location>
</feature>
<sequence>MAIQADLGPPVLPPLPLQPPLKPPSLAVRSSRSTDVNSNNNSNNGSRSLPQSQQSRQQQEQQQQQHQQQQFNHRNNHHRQHVYQQRHPAVYSPYPSIVSSFNRQQRAIAASTRQGRTPIIPPASTPPGTGASTTLVNTSPRKDAPLPRTPGSTTPTKTSRHPKQQQQSARAEVTTPNTPPLQQTPQKAKAVVVVRPPPPAHRRIRYHQHHASRASARSELTSLTSGPLNNSLLQMTSQTPMLTWPQKCVLAMSKARYLATEPSVARQVFRSYYDGHGRDDAADDWRGDNEMAAAVPSGLPSPPPEQDDYDFEFGARRDGGDGNAAVEHHYHHNQLGIGGADAGEVSSLSSEEFSPNMTDLPPTGGEVSPFSPSSNPSPKPLVPPEPLHQRKPHQRNPSVPRAPPTSTLVSHLTVGAAVFRIDVRSQRPTILLLKSRAAANAAAAPATIGPASGPPSPYQPHHPPHHYNRPEYNHHAADGEAASLLAPPPPTWELPSGRVEDSDYCISDAIARCVKRQTSLNVVRISSMLRETTATTTTNNAAAAAASRRDRQNVDYDPLRALPRGAAFTSAEGELAGGSVRFLDEEGWPDLTSPQEEKMQLQLNWTVLVANVDDVVLQGVEHEEHKLYIE</sequence>
<name>A0ABR1R2E2_9PEZI</name>
<feature type="compositionally biased region" description="Pro residues" evidence="1">
    <location>
        <begin position="452"/>
        <end position="461"/>
    </location>
</feature>
<keyword evidence="3" id="KW-1185">Reference proteome</keyword>
<organism evidence="2 3">
    <name type="scientific">Apiospora marii</name>
    <dbReference type="NCBI Taxonomy" id="335849"/>
    <lineage>
        <taxon>Eukaryota</taxon>
        <taxon>Fungi</taxon>
        <taxon>Dikarya</taxon>
        <taxon>Ascomycota</taxon>
        <taxon>Pezizomycotina</taxon>
        <taxon>Sordariomycetes</taxon>
        <taxon>Xylariomycetidae</taxon>
        <taxon>Amphisphaeriales</taxon>
        <taxon>Apiosporaceae</taxon>
        <taxon>Apiospora</taxon>
    </lineage>
</organism>
<feature type="region of interest" description="Disordered" evidence="1">
    <location>
        <begin position="444"/>
        <end position="473"/>
    </location>
</feature>
<feature type="compositionally biased region" description="Pro residues" evidence="1">
    <location>
        <begin position="375"/>
        <end position="386"/>
    </location>
</feature>
<feature type="compositionally biased region" description="Polar residues" evidence="1">
    <location>
        <begin position="346"/>
        <end position="357"/>
    </location>
</feature>
<feature type="region of interest" description="Disordered" evidence="1">
    <location>
        <begin position="105"/>
        <end position="191"/>
    </location>
</feature>
<comment type="caution">
    <text evidence="2">The sequence shown here is derived from an EMBL/GenBank/DDBJ whole genome shotgun (WGS) entry which is preliminary data.</text>
</comment>
<accession>A0ABR1R2E2</accession>
<feature type="compositionally biased region" description="Low complexity" evidence="1">
    <location>
        <begin position="24"/>
        <end position="73"/>
    </location>
</feature>
<feature type="compositionally biased region" description="Polar residues" evidence="1">
    <location>
        <begin position="105"/>
        <end position="115"/>
    </location>
</feature>
<dbReference type="Proteomes" id="UP001396898">
    <property type="component" value="Unassembled WGS sequence"/>
</dbReference>
<evidence type="ECO:0000313" key="2">
    <source>
        <dbReference type="EMBL" id="KAK7996181.1"/>
    </source>
</evidence>